<gene>
    <name evidence="3" type="ORF">SAMN05192568_10263</name>
</gene>
<feature type="domain" description="Amidohydrolase-related" evidence="2">
    <location>
        <begin position="56"/>
        <end position="177"/>
    </location>
</feature>
<accession>A0A1I4PRQ1</accession>
<dbReference type="GO" id="GO:0016787">
    <property type="term" value="F:hydrolase activity"/>
    <property type="evidence" value="ECO:0007669"/>
    <property type="project" value="UniProtKB-KW"/>
</dbReference>
<dbReference type="PANTHER" id="PTHR35563:SF2">
    <property type="entry name" value="BARREL METAL-DEPENDENT HYDROLASE, PUTATIVE (AFU_ORTHOLOGUE AFUA_1G16240)-RELATED"/>
    <property type="match status" value="1"/>
</dbReference>
<dbReference type="PROSITE" id="PS51318">
    <property type="entry name" value="TAT"/>
    <property type="match status" value="1"/>
</dbReference>
<feature type="chain" id="PRO_5011733671" evidence="1">
    <location>
        <begin position="34"/>
        <end position="177"/>
    </location>
</feature>
<keyword evidence="3" id="KW-0378">Hydrolase</keyword>
<dbReference type="Pfam" id="PF04909">
    <property type="entry name" value="Amidohydro_2"/>
    <property type="match status" value="1"/>
</dbReference>
<keyword evidence="4" id="KW-1185">Reference proteome</keyword>
<dbReference type="InterPro" id="IPR006680">
    <property type="entry name" value="Amidohydro-rel"/>
</dbReference>
<evidence type="ECO:0000313" key="3">
    <source>
        <dbReference type="EMBL" id="SFM30153.1"/>
    </source>
</evidence>
<reference evidence="4" key="1">
    <citation type="submission" date="2016-10" db="EMBL/GenBank/DDBJ databases">
        <authorList>
            <person name="Varghese N."/>
            <person name="Submissions S."/>
        </authorList>
    </citation>
    <scope>NUCLEOTIDE SEQUENCE [LARGE SCALE GENOMIC DNA]</scope>
    <source>
        <strain evidence="4">BL36</strain>
    </source>
</reference>
<evidence type="ECO:0000313" key="4">
    <source>
        <dbReference type="Proteomes" id="UP000199048"/>
    </source>
</evidence>
<dbReference type="EMBL" id="FOTK01000026">
    <property type="protein sequence ID" value="SFM30153.1"/>
    <property type="molecule type" value="Genomic_DNA"/>
</dbReference>
<dbReference type="PANTHER" id="PTHR35563">
    <property type="entry name" value="BARREL METAL-DEPENDENT HYDROLASE, PUTATIVE (AFU_ORTHOLOGUE AFUA_1G16240)-RELATED"/>
    <property type="match status" value="1"/>
</dbReference>
<organism evidence="3 4">
    <name type="scientific">Methylobacterium pseudosasicola</name>
    <dbReference type="NCBI Taxonomy" id="582667"/>
    <lineage>
        <taxon>Bacteria</taxon>
        <taxon>Pseudomonadati</taxon>
        <taxon>Pseudomonadota</taxon>
        <taxon>Alphaproteobacteria</taxon>
        <taxon>Hyphomicrobiales</taxon>
        <taxon>Methylobacteriaceae</taxon>
        <taxon>Methylobacterium</taxon>
    </lineage>
</organism>
<dbReference type="InterPro" id="IPR032466">
    <property type="entry name" value="Metal_Hydrolase"/>
</dbReference>
<sequence length="177" mass="18885">MSQSFRVDAGRRNLLMFGTGLALSAALPQEASAADSYPYSAGSEPPRTPVIAGVTDCHMHYFDKRVATVPGAPVLHPDAFPDDYRKIQRRLGLQRNVVVTPSAYGTNNQVTLAGMAEMGAGARGVAVVDTAVTDAELQRLHGLGIRGIRFNLVQAGATSLDMAEPLAARIKPFGWHI</sequence>
<feature type="signal peptide" evidence="1">
    <location>
        <begin position="1"/>
        <end position="33"/>
    </location>
</feature>
<dbReference type="InterPro" id="IPR006311">
    <property type="entry name" value="TAT_signal"/>
</dbReference>
<dbReference type="STRING" id="582667.SAMN05192568_10263"/>
<dbReference type="AlphaFoldDB" id="A0A1I4PRQ1"/>
<dbReference type="InterPro" id="IPR052358">
    <property type="entry name" value="Aro_Compnd_Degr_Hydrolases"/>
</dbReference>
<evidence type="ECO:0000259" key="2">
    <source>
        <dbReference type="Pfam" id="PF04909"/>
    </source>
</evidence>
<protein>
    <submittedName>
        <fullName evidence="3">Amidohydrolase</fullName>
    </submittedName>
</protein>
<dbReference type="Proteomes" id="UP000199048">
    <property type="component" value="Unassembled WGS sequence"/>
</dbReference>
<proteinExistence type="predicted"/>
<name>A0A1I4PRQ1_9HYPH</name>
<keyword evidence="1" id="KW-0732">Signal</keyword>
<dbReference type="SUPFAM" id="SSF51556">
    <property type="entry name" value="Metallo-dependent hydrolases"/>
    <property type="match status" value="1"/>
</dbReference>
<dbReference type="Gene3D" id="3.20.20.140">
    <property type="entry name" value="Metal-dependent hydrolases"/>
    <property type="match status" value="1"/>
</dbReference>
<evidence type="ECO:0000256" key="1">
    <source>
        <dbReference type="SAM" id="SignalP"/>
    </source>
</evidence>